<evidence type="ECO:0000313" key="2">
    <source>
        <dbReference type="Proteomes" id="UP001300604"/>
    </source>
</evidence>
<evidence type="ECO:0000313" key="1">
    <source>
        <dbReference type="EMBL" id="WOC31964.1"/>
    </source>
</evidence>
<organism evidence="1 2">
    <name type="scientific">Caproicibacterium argilliputei</name>
    <dbReference type="NCBI Taxonomy" id="3030016"/>
    <lineage>
        <taxon>Bacteria</taxon>
        <taxon>Bacillati</taxon>
        <taxon>Bacillota</taxon>
        <taxon>Clostridia</taxon>
        <taxon>Eubacteriales</taxon>
        <taxon>Oscillospiraceae</taxon>
        <taxon>Caproicibacterium</taxon>
    </lineage>
</organism>
<dbReference type="KEGG" id="carl:PXC00_12325"/>
<dbReference type="Proteomes" id="UP001300604">
    <property type="component" value="Chromosome"/>
</dbReference>
<keyword evidence="2" id="KW-1185">Reference proteome</keyword>
<evidence type="ECO:0008006" key="3">
    <source>
        <dbReference type="Google" id="ProtNLM"/>
    </source>
</evidence>
<name>A0AA97D9U7_9FIRM</name>
<dbReference type="AlphaFoldDB" id="A0AA97D9U7"/>
<dbReference type="RefSeq" id="WP_275844770.1">
    <property type="nucleotide sequence ID" value="NZ_CP135996.1"/>
</dbReference>
<dbReference type="EMBL" id="CP135996">
    <property type="protein sequence ID" value="WOC31964.1"/>
    <property type="molecule type" value="Genomic_DNA"/>
</dbReference>
<sequence>MSYIAPELQKKFDSLSDDLQKEILSRNVKLYTLNDLIRCLEDIVRGK</sequence>
<proteinExistence type="predicted"/>
<protein>
    <recommendedName>
        <fullName evidence="3">Molecular chaperone GroEL</fullName>
    </recommendedName>
</protein>
<gene>
    <name evidence="1" type="ORF">PXC00_12325</name>
</gene>
<reference evidence="1" key="2">
    <citation type="submission" date="2024-06" db="EMBL/GenBank/DDBJ databases">
        <title>Caproicibacterium argilliputei sp. nov, a novel caproic acid producing anaerobic bacterium isolated from pit mud.</title>
        <authorList>
            <person name="Xia S."/>
        </authorList>
    </citation>
    <scope>NUCLEOTIDE SEQUENCE</scope>
    <source>
        <strain evidence="1">ZCY20-5</strain>
    </source>
</reference>
<reference evidence="1" key="1">
    <citation type="submission" date="2023-09" db="EMBL/GenBank/DDBJ databases">
        <authorList>
            <person name="Zeng C."/>
        </authorList>
    </citation>
    <scope>NUCLEOTIDE SEQUENCE</scope>
    <source>
        <strain evidence="1">ZCY20-5</strain>
    </source>
</reference>
<accession>A0AA97D9U7</accession>